<dbReference type="Proteomes" id="UP001055072">
    <property type="component" value="Unassembled WGS sequence"/>
</dbReference>
<accession>A0ACB8TQ79</accession>
<evidence type="ECO:0000313" key="2">
    <source>
        <dbReference type="Proteomes" id="UP001055072"/>
    </source>
</evidence>
<gene>
    <name evidence="1" type="ORF">BDY19DRAFT_974880</name>
</gene>
<dbReference type="EMBL" id="MU274950">
    <property type="protein sequence ID" value="KAI0083949.1"/>
    <property type="molecule type" value="Genomic_DNA"/>
</dbReference>
<sequence length="578" mass="61705">MDYFSKTRQNRSSFPSSHCQRPNNLTMTSAGSADASPSQSPLHSPSLSRRLSSRRGSISASDPWGAHASVNMNPARSSTSRLTIVRVPQQSEQQDGRNHRRHGSNASISSTSSKGESNRLSFAFTSFTPINRDRDGRPSSPGSPRMRPASPGLTTGGGAGLSRSQSIPTHTKLSPEKVVELARSSCNPRPAAPTPPMPAPVSFTALPDDVYLPFIDRPAEVTSLVSIPPSSKLLALLSQTFPPEARASATEDTPTPSANDDAHKWTFGQLEAWLKRVTREDVNDATWVRKARHCILPRSELIWERIKGALGIPPELDTDDSIEDPLAAYLGLPMPPSLPINVPRSGGLSSNMLDNDVFEPDSPVVSTGGFSARNTDGLPSPVTSELELSIEPVIATAPPPPSTVDPTTGENMTSLHELREEDEEEREEDNSPTNPNNLDSAIQGLRITTASNPGISPLLLAEQVGPGTSPVPQRRLSETSQDIAYDALNERGPGHPLFPSNFAHLSNAPTLRGSSRTNSMSYPPLPAFALRRSDSISSSGLGPGRAGGRPDWARGFDMAKHEDAVTMSSVSVGIGGGD</sequence>
<proteinExistence type="predicted"/>
<protein>
    <submittedName>
        <fullName evidence="1">Uncharacterized protein</fullName>
    </submittedName>
</protein>
<organism evidence="1 2">
    <name type="scientific">Irpex rosettiformis</name>
    <dbReference type="NCBI Taxonomy" id="378272"/>
    <lineage>
        <taxon>Eukaryota</taxon>
        <taxon>Fungi</taxon>
        <taxon>Dikarya</taxon>
        <taxon>Basidiomycota</taxon>
        <taxon>Agaricomycotina</taxon>
        <taxon>Agaricomycetes</taxon>
        <taxon>Polyporales</taxon>
        <taxon>Irpicaceae</taxon>
        <taxon>Irpex</taxon>
    </lineage>
</organism>
<keyword evidence="2" id="KW-1185">Reference proteome</keyword>
<comment type="caution">
    <text evidence="1">The sequence shown here is derived from an EMBL/GenBank/DDBJ whole genome shotgun (WGS) entry which is preliminary data.</text>
</comment>
<name>A0ACB8TQ79_9APHY</name>
<reference evidence="1" key="1">
    <citation type="journal article" date="2021" name="Environ. Microbiol.">
        <title>Gene family expansions and transcriptome signatures uncover fungal adaptations to wood decay.</title>
        <authorList>
            <person name="Hage H."/>
            <person name="Miyauchi S."/>
            <person name="Viragh M."/>
            <person name="Drula E."/>
            <person name="Min B."/>
            <person name="Chaduli D."/>
            <person name="Navarro D."/>
            <person name="Favel A."/>
            <person name="Norest M."/>
            <person name="Lesage-Meessen L."/>
            <person name="Balint B."/>
            <person name="Merenyi Z."/>
            <person name="de Eugenio L."/>
            <person name="Morin E."/>
            <person name="Martinez A.T."/>
            <person name="Baldrian P."/>
            <person name="Stursova M."/>
            <person name="Martinez M.J."/>
            <person name="Novotny C."/>
            <person name="Magnuson J.K."/>
            <person name="Spatafora J.W."/>
            <person name="Maurice S."/>
            <person name="Pangilinan J."/>
            <person name="Andreopoulos W."/>
            <person name="LaButti K."/>
            <person name="Hundley H."/>
            <person name="Na H."/>
            <person name="Kuo A."/>
            <person name="Barry K."/>
            <person name="Lipzen A."/>
            <person name="Henrissat B."/>
            <person name="Riley R."/>
            <person name="Ahrendt S."/>
            <person name="Nagy L.G."/>
            <person name="Grigoriev I.V."/>
            <person name="Martin F."/>
            <person name="Rosso M.N."/>
        </authorList>
    </citation>
    <scope>NUCLEOTIDE SEQUENCE</scope>
    <source>
        <strain evidence="1">CBS 384.51</strain>
    </source>
</reference>
<evidence type="ECO:0000313" key="1">
    <source>
        <dbReference type="EMBL" id="KAI0083949.1"/>
    </source>
</evidence>